<dbReference type="EMBL" id="LDZY01000015">
    <property type="protein sequence ID" value="KLU64371.1"/>
    <property type="molecule type" value="Genomic_DNA"/>
</dbReference>
<keyword evidence="2" id="KW-1185">Reference proteome</keyword>
<reference evidence="1 2" key="1">
    <citation type="submission" date="2015-06" db="EMBL/GenBank/DDBJ databases">
        <title>Draft genome of the moderately acidophilic sulfate reducer Candidatus Desulfosporosinus acididurans strain M1.</title>
        <authorList>
            <person name="Poehlein A."/>
            <person name="Petzsch P."/>
            <person name="Johnson B.D."/>
            <person name="Schloemann M."/>
            <person name="Daniel R."/>
            <person name="Muehling M."/>
        </authorList>
    </citation>
    <scope>NUCLEOTIDE SEQUENCE [LARGE SCALE GENOMIC DNA]</scope>
    <source>
        <strain evidence="1 2">M1</strain>
    </source>
</reference>
<accession>A0A0J1II55</accession>
<dbReference type="AlphaFoldDB" id="A0A0J1II55"/>
<comment type="caution">
    <text evidence="1">The sequence shown here is derived from an EMBL/GenBank/DDBJ whole genome shotgun (WGS) entry which is preliminary data.</text>
</comment>
<dbReference type="PATRIC" id="fig|476652.3.peg.4023"/>
<evidence type="ECO:0000313" key="2">
    <source>
        <dbReference type="Proteomes" id="UP000036356"/>
    </source>
</evidence>
<dbReference type="Proteomes" id="UP000036356">
    <property type="component" value="Unassembled WGS sequence"/>
</dbReference>
<organism evidence="1 2">
    <name type="scientific">Desulfosporosinus acididurans</name>
    <dbReference type="NCBI Taxonomy" id="476652"/>
    <lineage>
        <taxon>Bacteria</taxon>
        <taxon>Bacillati</taxon>
        <taxon>Bacillota</taxon>
        <taxon>Clostridia</taxon>
        <taxon>Eubacteriales</taxon>
        <taxon>Desulfitobacteriaceae</taxon>
        <taxon>Desulfosporosinus</taxon>
    </lineage>
</organism>
<name>A0A0J1II55_9FIRM</name>
<dbReference type="STRING" id="476652.DEAC_c38050"/>
<protein>
    <submittedName>
        <fullName evidence="1">Uncharacterized protein</fullName>
    </submittedName>
</protein>
<sequence>MVIQETGKNGKQASLPGVNINVSNVSALPALGSLDTNISGTLSGTVSLWGWYLDGSGVSTVQVLIDNSPVGTASYGDSRPDVAAALPAYNNSNSGYHYSLDTTKFSNGLHSIVIQETSTSGVRSSLPVKTITIKN</sequence>
<evidence type="ECO:0000313" key="1">
    <source>
        <dbReference type="EMBL" id="KLU64371.1"/>
    </source>
</evidence>
<gene>
    <name evidence="1" type="ORF">DEAC_c38050</name>
</gene>
<proteinExistence type="predicted"/>